<feature type="binding site" evidence="11">
    <location>
        <position position="164"/>
    </location>
    <ligand>
        <name>Fe(2+)</name>
        <dbReference type="ChEBI" id="CHEBI:29033"/>
        <note>for iron-dependent acireductone dioxygenase activity</note>
    </ligand>
</feature>
<feature type="binding site" evidence="11">
    <location>
        <position position="125"/>
    </location>
    <ligand>
        <name>Fe(2+)</name>
        <dbReference type="ChEBI" id="CHEBI:29033"/>
        <note>for iron-dependent acireductone dioxygenase activity</note>
    </ligand>
</feature>
<dbReference type="HAMAP" id="MF_03154">
    <property type="entry name" value="Salvage_MtnD_euk"/>
    <property type="match status" value="1"/>
</dbReference>
<feature type="binding site" evidence="11">
    <location>
        <position position="121"/>
    </location>
    <ligand>
        <name>Fe(2+)</name>
        <dbReference type="ChEBI" id="CHEBI:29033"/>
        <note>for iron-dependent acireductone dioxygenase activity</note>
    </ligand>
</feature>
<gene>
    <name evidence="13" type="primary">ADI1_7</name>
    <name evidence="13" type="ORF">FOZ63_031962</name>
</gene>
<comment type="catalytic activity">
    <reaction evidence="11">
        <text>1,2-dihydroxy-5-(methylsulfanyl)pent-1-en-3-one + O2 = 3-(methylsulfanyl)propanoate + CO + formate + 2 H(+)</text>
        <dbReference type="Rhea" id="RHEA:14161"/>
        <dbReference type="ChEBI" id="CHEBI:15378"/>
        <dbReference type="ChEBI" id="CHEBI:15379"/>
        <dbReference type="ChEBI" id="CHEBI:15740"/>
        <dbReference type="ChEBI" id="CHEBI:17245"/>
        <dbReference type="ChEBI" id="CHEBI:49016"/>
        <dbReference type="ChEBI" id="CHEBI:49252"/>
        <dbReference type="EC" id="1.13.11.53"/>
    </reaction>
</comment>
<dbReference type="Proteomes" id="UP000553632">
    <property type="component" value="Unassembled WGS sequence"/>
</dbReference>
<evidence type="ECO:0000256" key="3">
    <source>
        <dbReference type="ARBA" id="ARBA00022596"/>
    </source>
</evidence>
<evidence type="ECO:0000256" key="4">
    <source>
        <dbReference type="ARBA" id="ARBA00022605"/>
    </source>
</evidence>
<dbReference type="GO" id="GO:0005634">
    <property type="term" value="C:nucleus"/>
    <property type="evidence" value="ECO:0007669"/>
    <property type="project" value="UniProtKB-SubCell"/>
</dbReference>
<keyword evidence="14" id="KW-1185">Reference proteome</keyword>
<keyword evidence="5 11" id="KW-0479">Metal-binding</keyword>
<dbReference type="InterPro" id="IPR011051">
    <property type="entry name" value="RmlC_Cupin_sf"/>
</dbReference>
<evidence type="ECO:0000256" key="5">
    <source>
        <dbReference type="ARBA" id="ARBA00022723"/>
    </source>
</evidence>
<accession>A0A7J6QSR7</accession>
<keyword evidence="2 11" id="KW-0963">Cytoplasm</keyword>
<feature type="binding site" evidence="11">
    <location>
        <position position="164"/>
    </location>
    <ligand>
        <name>Ni(2+)</name>
        <dbReference type="ChEBI" id="CHEBI:49786"/>
        <note>for nickel-dependent acireductone dioxygenase activity</note>
    </ligand>
</feature>
<dbReference type="InterPro" id="IPR004313">
    <property type="entry name" value="ARD"/>
</dbReference>
<evidence type="ECO:0000256" key="11">
    <source>
        <dbReference type="HAMAP-Rule" id="MF_03154"/>
    </source>
</evidence>
<dbReference type="GO" id="GO:0005506">
    <property type="term" value="F:iron ion binding"/>
    <property type="evidence" value="ECO:0007669"/>
    <property type="project" value="UniProtKB-UniRule"/>
</dbReference>
<feature type="signal peptide" evidence="12">
    <location>
        <begin position="1"/>
        <end position="26"/>
    </location>
</feature>
<dbReference type="SUPFAM" id="SSF51182">
    <property type="entry name" value="RmlC-like cupins"/>
    <property type="match status" value="1"/>
</dbReference>
<evidence type="ECO:0000313" key="13">
    <source>
        <dbReference type="EMBL" id="KAF4710340.1"/>
    </source>
</evidence>
<reference evidence="13 14" key="1">
    <citation type="submission" date="2020-04" db="EMBL/GenBank/DDBJ databases">
        <title>Perkinsus olseni comparative genomics.</title>
        <authorList>
            <person name="Bogema D.R."/>
        </authorList>
    </citation>
    <scope>NUCLEOTIDE SEQUENCE [LARGE SCALE GENOMIC DNA]</scope>
    <source>
        <strain evidence="13 14">ATCC PRA-207</strain>
    </source>
</reference>
<comment type="similarity">
    <text evidence="11">Belongs to the acireductone dioxygenase (ARD) family.</text>
</comment>
<evidence type="ECO:0000256" key="8">
    <source>
        <dbReference type="ARBA" id="ARBA00023004"/>
    </source>
</evidence>
<dbReference type="InterPro" id="IPR027496">
    <property type="entry name" value="ARD_euk"/>
</dbReference>
<evidence type="ECO:0000256" key="10">
    <source>
        <dbReference type="ARBA" id="ARBA00023242"/>
    </source>
</evidence>
<evidence type="ECO:0000256" key="7">
    <source>
        <dbReference type="ARBA" id="ARBA00023002"/>
    </source>
</evidence>
<dbReference type="CDD" id="cd02232">
    <property type="entry name" value="cupin_ARD"/>
    <property type="match status" value="1"/>
</dbReference>
<dbReference type="GO" id="GO:0005737">
    <property type="term" value="C:cytoplasm"/>
    <property type="evidence" value="ECO:0007669"/>
    <property type="project" value="UniProtKB-SubCell"/>
</dbReference>
<evidence type="ECO:0000256" key="2">
    <source>
        <dbReference type="ARBA" id="ARBA00022490"/>
    </source>
</evidence>
<feature type="binding site" evidence="11">
    <location>
        <position position="121"/>
    </location>
    <ligand>
        <name>Ni(2+)</name>
        <dbReference type="ChEBI" id="CHEBI:49786"/>
        <note>for nickel-dependent acireductone dioxygenase activity</note>
    </ligand>
</feature>
<name>A0A7J6QSR7_PEROL</name>
<dbReference type="GO" id="GO:0010309">
    <property type="term" value="F:acireductone dioxygenase [iron(II)-requiring] activity"/>
    <property type="evidence" value="ECO:0007669"/>
    <property type="project" value="UniProtKB-UniRule"/>
</dbReference>
<keyword evidence="7 11" id="KW-0560">Oxidoreductase</keyword>
<feature type="binding site" evidence="11">
    <location>
        <position position="125"/>
    </location>
    <ligand>
        <name>Ni(2+)</name>
        <dbReference type="ChEBI" id="CHEBI:49786"/>
        <note>for nickel-dependent acireductone dioxygenase activity</note>
    </ligand>
</feature>
<feature type="binding site" evidence="11">
    <location>
        <position position="119"/>
    </location>
    <ligand>
        <name>Fe(2+)</name>
        <dbReference type="ChEBI" id="CHEBI:29033"/>
        <note>for iron-dependent acireductone dioxygenase activity</note>
    </ligand>
</feature>
<evidence type="ECO:0000256" key="9">
    <source>
        <dbReference type="ARBA" id="ARBA00023167"/>
    </source>
</evidence>
<keyword evidence="3 11" id="KW-0533">Nickel</keyword>
<feature type="chain" id="PRO_5029908400" description="Acireductone dioxygenase" evidence="12">
    <location>
        <begin position="27"/>
        <end position="218"/>
    </location>
</feature>
<dbReference type="Gene3D" id="2.60.120.10">
    <property type="entry name" value="Jelly Rolls"/>
    <property type="match status" value="1"/>
</dbReference>
<keyword evidence="8 11" id="KW-0408">Iron</keyword>
<sequence>MDFTEVKSVVLLFLTVFSVPCPFRMAFSPNVANLTAWYFPDDDEIVQEKPARPHMTDKKVSQKQLADFGVLAAEVKQPKSWDEDTNLQEIRKNRGYQSHDTVDCSSLSDDTKVKFFTEHLHVDEEIRLITNGIGYFDIRDPEDKWIRIRIGTGALIILPPGIWHRFCVSEEDGCLKAVRLFTNEPKWTAYPRDGSAEDDVIKSARDEYHNIRKIEIAA</sequence>
<dbReference type="EMBL" id="JABANO010031381">
    <property type="protein sequence ID" value="KAF4710340.1"/>
    <property type="molecule type" value="Genomic_DNA"/>
</dbReference>
<evidence type="ECO:0000256" key="6">
    <source>
        <dbReference type="ARBA" id="ARBA00022964"/>
    </source>
</evidence>
<evidence type="ECO:0000256" key="12">
    <source>
        <dbReference type="SAM" id="SignalP"/>
    </source>
</evidence>
<proteinExistence type="inferred from homology"/>
<comment type="pathway">
    <text evidence="11">Amino-acid biosynthesis; L-methionine biosynthesis via salvage pathway; L-methionine from S-methyl-5-thio-alpha-D-ribose 1-phosphate: step 5/6.</text>
</comment>
<evidence type="ECO:0000256" key="1">
    <source>
        <dbReference type="ARBA" id="ARBA00000428"/>
    </source>
</evidence>
<dbReference type="GO" id="GO:0019509">
    <property type="term" value="P:L-methionine salvage from methylthioadenosine"/>
    <property type="evidence" value="ECO:0007669"/>
    <property type="project" value="UniProtKB-UniRule"/>
</dbReference>
<feature type="binding site" evidence="11">
    <location>
        <position position="119"/>
    </location>
    <ligand>
        <name>Ni(2+)</name>
        <dbReference type="ChEBI" id="CHEBI:49786"/>
        <note>for nickel-dependent acireductone dioxygenase activity</note>
    </ligand>
</feature>
<comment type="cofactor">
    <cofactor evidence="11">
        <name>Fe(2+)</name>
        <dbReference type="ChEBI" id="CHEBI:29033"/>
    </cofactor>
    <cofactor evidence="11">
        <name>Ni(2+)</name>
        <dbReference type="ChEBI" id="CHEBI:49786"/>
    </cofactor>
    <text evidence="11">Binds either 1 Fe or Ni cation per monomer. Iron-binding promotes an acireductone dioxygenase reaction producing 2-keto-4-methylthiobutyrate, while nickel-binding promotes an acireductone dioxygenase reaction producing 3-(methylsulfanyl)propanoate.</text>
</comment>
<keyword evidence="12" id="KW-0732">Signal</keyword>
<comment type="function">
    <text evidence="11">Catalyzes 2 different reactions between oxygen and the acireductone 1,2-dihydroxy-3-keto-5-methylthiopentene (DHK-MTPene) depending upon the metal bound in the active site. Fe-containing acireductone dioxygenase (Fe-ARD) produces formate and 2-keto-4-methylthiobutyrate (KMTB), the alpha-ketoacid precursor of methionine in the methionine recycle pathway. Ni-containing acireductone dioxygenase (Ni-ARD) produces methylthiopropionate, carbon monoxide and formate, and does not lie on the methionine recycle pathway.</text>
</comment>
<evidence type="ECO:0000313" key="14">
    <source>
        <dbReference type="Proteomes" id="UP000553632"/>
    </source>
</evidence>
<comment type="caution">
    <text evidence="13">The sequence shown here is derived from an EMBL/GenBank/DDBJ whole genome shotgun (WGS) entry which is preliminary data.</text>
</comment>
<keyword evidence="6 11" id="KW-0223">Dioxygenase</keyword>
<comment type="subcellular location">
    <subcellularLocation>
        <location evidence="11">Cytoplasm</location>
    </subcellularLocation>
    <subcellularLocation>
        <location evidence="11">Nucleus</location>
    </subcellularLocation>
</comment>
<keyword evidence="9 11" id="KW-0486">Methionine biosynthesis</keyword>
<protein>
    <recommendedName>
        <fullName evidence="11">Acireductone dioxygenase</fullName>
    </recommendedName>
    <alternativeName>
        <fullName evidence="11">Acireductone dioxygenase (Fe(2+)-requiring)</fullName>
        <shortName evidence="11">ARD'</shortName>
        <shortName evidence="11">Fe-ARD</shortName>
        <ecNumber evidence="11">1.13.11.54</ecNumber>
    </alternativeName>
    <alternativeName>
        <fullName evidence="11">Acireductone dioxygenase (Ni(2+)-requiring)</fullName>
        <shortName evidence="11">ARD</shortName>
        <shortName evidence="11">Ni-ARD</shortName>
        <ecNumber evidence="11">1.13.11.53</ecNumber>
    </alternativeName>
</protein>
<dbReference type="Pfam" id="PF03079">
    <property type="entry name" value="ARD"/>
    <property type="match status" value="1"/>
</dbReference>
<dbReference type="UniPathway" id="UPA00904">
    <property type="reaction ID" value="UER00878"/>
</dbReference>
<organism evidence="13 14">
    <name type="scientific">Perkinsus olseni</name>
    <name type="common">Perkinsus atlanticus</name>
    <dbReference type="NCBI Taxonomy" id="32597"/>
    <lineage>
        <taxon>Eukaryota</taxon>
        <taxon>Sar</taxon>
        <taxon>Alveolata</taxon>
        <taxon>Perkinsozoa</taxon>
        <taxon>Perkinsea</taxon>
        <taxon>Perkinsida</taxon>
        <taxon>Perkinsidae</taxon>
        <taxon>Perkinsus</taxon>
    </lineage>
</organism>
<keyword evidence="4 11" id="KW-0028">Amino-acid biosynthesis</keyword>
<dbReference type="EC" id="1.13.11.53" evidence="11"/>
<dbReference type="PANTHER" id="PTHR23418">
    <property type="entry name" value="ACIREDUCTONE DIOXYGENASE"/>
    <property type="match status" value="1"/>
</dbReference>
<dbReference type="PANTHER" id="PTHR23418:SF0">
    <property type="entry name" value="ACIREDUCTONE DIOXYGENASE"/>
    <property type="match status" value="1"/>
</dbReference>
<dbReference type="EC" id="1.13.11.54" evidence="11"/>
<comment type="catalytic activity">
    <reaction evidence="1 11">
        <text>1,2-dihydroxy-5-(methylsulfanyl)pent-1-en-3-one + O2 = 4-methylsulfanyl-2-oxobutanoate + formate + 2 H(+)</text>
        <dbReference type="Rhea" id="RHEA:24504"/>
        <dbReference type="ChEBI" id="CHEBI:15378"/>
        <dbReference type="ChEBI" id="CHEBI:15379"/>
        <dbReference type="ChEBI" id="CHEBI:15740"/>
        <dbReference type="ChEBI" id="CHEBI:16723"/>
        <dbReference type="ChEBI" id="CHEBI:49252"/>
        <dbReference type="EC" id="1.13.11.54"/>
    </reaction>
</comment>
<dbReference type="GO" id="GO:0016151">
    <property type="term" value="F:nickel cation binding"/>
    <property type="evidence" value="ECO:0007669"/>
    <property type="project" value="UniProtKB-UniRule"/>
</dbReference>
<dbReference type="GO" id="GO:0010308">
    <property type="term" value="F:acireductone dioxygenase (Ni2+-requiring) activity"/>
    <property type="evidence" value="ECO:0007669"/>
    <property type="project" value="UniProtKB-UniRule"/>
</dbReference>
<dbReference type="InterPro" id="IPR014710">
    <property type="entry name" value="RmlC-like_jellyroll"/>
</dbReference>
<keyword evidence="10 11" id="KW-0539">Nucleus</keyword>
<dbReference type="FunFam" id="2.60.120.10:FF:000099">
    <property type="entry name" value="1,2-dihydroxy-3-keto-5-methylthiopentene dioxygenase"/>
    <property type="match status" value="1"/>
</dbReference>
<dbReference type="AlphaFoldDB" id="A0A7J6QSR7"/>